<dbReference type="PANTHER" id="PTHR20857">
    <property type="entry name" value="THIAMINE-PHOSPHATE PYROPHOSPHORYLASE"/>
    <property type="match status" value="1"/>
</dbReference>
<evidence type="ECO:0000313" key="14">
    <source>
        <dbReference type="EMBL" id="TBR79661.1"/>
    </source>
</evidence>
<dbReference type="Gene3D" id="3.20.20.70">
    <property type="entry name" value="Aldolase class I"/>
    <property type="match status" value="1"/>
</dbReference>
<dbReference type="SUPFAM" id="SSF51391">
    <property type="entry name" value="Thiamin phosphate synthase"/>
    <property type="match status" value="1"/>
</dbReference>
<feature type="binding site" evidence="10">
    <location>
        <position position="68"/>
    </location>
    <ligand>
        <name>4-amino-2-methyl-5-(diphosphooxymethyl)pyrimidine</name>
        <dbReference type="ChEBI" id="CHEBI:57841"/>
    </ligand>
</feature>
<evidence type="ECO:0000256" key="11">
    <source>
        <dbReference type="RuleBase" id="RU003826"/>
    </source>
</evidence>
<evidence type="ECO:0000256" key="1">
    <source>
        <dbReference type="ARBA" id="ARBA00003814"/>
    </source>
</evidence>
<evidence type="ECO:0000259" key="13">
    <source>
        <dbReference type="Pfam" id="PF02581"/>
    </source>
</evidence>
<dbReference type="GO" id="GO:0000287">
    <property type="term" value="F:magnesium ion binding"/>
    <property type="evidence" value="ECO:0007669"/>
    <property type="project" value="UniProtKB-UniRule"/>
</dbReference>
<evidence type="ECO:0000256" key="6">
    <source>
        <dbReference type="ARBA" id="ARBA00022977"/>
    </source>
</evidence>
<comment type="cofactor">
    <cofactor evidence="10">
        <name>Mg(2+)</name>
        <dbReference type="ChEBI" id="CHEBI:18420"/>
    </cofactor>
    <text evidence="10">Binds 1 Mg(2+) ion per subunit.</text>
</comment>
<dbReference type="AlphaFoldDB" id="A0A4Q9JTF2"/>
<dbReference type="InterPro" id="IPR036206">
    <property type="entry name" value="ThiamineP_synth_sf"/>
</dbReference>
<evidence type="ECO:0000256" key="7">
    <source>
        <dbReference type="ARBA" id="ARBA00047334"/>
    </source>
</evidence>
<comment type="catalytic activity">
    <reaction evidence="7 10 11">
        <text>4-methyl-5-(2-phosphooxyethyl)-thiazole + 4-amino-2-methyl-5-(diphosphooxymethyl)pyrimidine + H(+) = thiamine phosphate + diphosphate</text>
        <dbReference type="Rhea" id="RHEA:22328"/>
        <dbReference type="ChEBI" id="CHEBI:15378"/>
        <dbReference type="ChEBI" id="CHEBI:33019"/>
        <dbReference type="ChEBI" id="CHEBI:37575"/>
        <dbReference type="ChEBI" id="CHEBI:57841"/>
        <dbReference type="ChEBI" id="CHEBI:58296"/>
        <dbReference type="EC" id="2.5.1.3"/>
    </reaction>
</comment>
<feature type="binding site" evidence="10">
    <location>
        <position position="107"/>
    </location>
    <ligand>
        <name>4-amino-2-methyl-5-(diphosphooxymethyl)pyrimidine</name>
        <dbReference type="ChEBI" id="CHEBI:57841"/>
    </ligand>
</feature>
<keyword evidence="15" id="KW-1185">Reference proteome</keyword>
<dbReference type="UniPathway" id="UPA00060">
    <property type="reaction ID" value="UER00141"/>
</dbReference>
<evidence type="ECO:0000256" key="2">
    <source>
        <dbReference type="ARBA" id="ARBA00005165"/>
    </source>
</evidence>
<dbReference type="GO" id="GO:0004789">
    <property type="term" value="F:thiamine-phosphate diphosphorylase activity"/>
    <property type="evidence" value="ECO:0007669"/>
    <property type="project" value="UniProtKB-UniRule"/>
</dbReference>
<comment type="catalytic activity">
    <reaction evidence="9 10 11">
        <text>2-[(2R,5Z)-2-carboxy-4-methylthiazol-5(2H)-ylidene]ethyl phosphate + 4-amino-2-methyl-5-(diphosphooxymethyl)pyrimidine + 2 H(+) = thiamine phosphate + CO2 + diphosphate</text>
        <dbReference type="Rhea" id="RHEA:47844"/>
        <dbReference type="ChEBI" id="CHEBI:15378"/>
        <dbReference type="ChEBI" id="CHEBI:16526"/>
        <dbReference type="ChEBI" id="CHEBI:33019"/>
        <dbReference type="ChEBI" id="CHEBI:37575"/>
        <dbReference type="ChEBI" id="CHEBI:57841"/>
        <dbReference type="ChEBI" id="CHEBI:62899"/>
        <dbReference type="EC" id="2.5.1.3"/>
    </reaction>
</comment>
<feature type="binding site" evidence="10">
    <location>
        <position position="160"/>
    </location>
    <ligand>
        <name>2-[(2R,5Z)-2-carboxy-4-methylthiazol-5(2H)-ylidene]ethyl phosphate</name>
        <dbReference type="ChEBI" id="CHEBI:62899"/>
    </ligand>
</feature>
<comment type="caution">
    <text evidence="14">The sequence shown here is derived from an EMBL/GenBank/DDBJ whole genome shotgun (WGS) entry which is preliminary data.</text>
</comment>
<feature type="domain" description="Thiamine phosphate synthase/TenI" evidence="13">
    <location>
        <begin position="6"/>
        <end position="183"/>
    </location>
</feature>
<evidence type="ECO:0000256" key="10">
    <source>
        <dbReference type="HAMAP-Rule" id="MF_00097"/>
    </source>
</evidence>
<evidence type="ECO:0000313" key="15">
    <source>
        <dbReference type="Proteomes" id="UP000292583"/>
    </source>
</evidence>
<keyword evidence="3 10" id="KW-0808">Transferase</keyword>
<dbReference type="FunFam" id="3.20.20.70:FF:000096">
    <property type="entry name" value="Thiamine-phosphate synthase"/>
    <property type="match status" value="1"/>
</dbReference>
<feature type="binding site" evidence="10">
    <location>
        <begin position="36"/>
        <end position="40"/>
    </location>
    <ligand>
        <name>4-amino-2-methyl-5-(diphosphooxymethyl)pyrimidine</name>
        <dbReference type="ChEBI" id="CHEBI:57841"/>
    </ligand>
</feature>
<dbReference type="Pfam" id="PF02581">
    <property type="entry name" value="TMP-TENI"/>
    <property type="match status" value="1"/>
</dbReference>
<dbReference type="GO" id="GO:0005737">
    <property type="term" value="C:cytoplasm"/>
    <property type="evidence" value="ECO:0007669"/>
    <property type="project" value="TreeGrafter"/>
</dbReference>
<comment type="catalytic activity">
    <reaction evidence="8 10 11">
        <text>2-(2-carboxy-4-methylthiazol-5-yl)ethyl phosphate + 4-amino-2-methyl-5-(diphosphooxymethyl)pyrimidine + 2 H(+) = thiamine phosphate + CO2 + diphosphate</text>
        <dbReference type="Rhea" id="RHEA:47848"/>
        <dbReference type="ChEBI" id="CHEBI:15378"/>
        <dbReference type="ChEBI" id="CHEBI:16526"/>
        <dbReference type="ChEBI" id="CHEBI:33019"/>
        <dbReference type="ChEBI" id="CHEBI:37575"/>
        <dbReference type="ChEBI" id="CHEBI:57841"/>
        <dbReference type="ChEBI" id="CHEBI:62890"/>
        <dbReference type="EC" id="2.5.1.3"/>
    </reaction>
</comment>
<dbReference type="EMBL" id="QPGR01000014">
    <property type="protein sequence ID" value="TBR79661.1"/>
    <property type="molecule type" value="Genomic_DNA"/>
</dbReference>
<dbReference type="PANTHER" id="PTHR20857:SF23">
    <property type="entry name" value="THIAMINE BIOSYNTHETIC BIFUNCTIONAL ENZYME"/>
    <property type="match status" value="1"/>
</dbReference>
<evidence type="ECO:0000256" key="3">
    <source>
        <dbReference type="ARBA" id="ARBA00022679"/>
    </source>
</evidence>
<keyword evidence="5 10" id="KW-0460">Magnesium</keyword>
<dbReference type="CDD" id="cd00564">
    <property type="entry name" value="TMP_TenI"/>
    <property type="match status" value="1"/>
</dbReference>
<dbReference type="InterPro" id="IPR022998">
    <property type="entry name" value="ThiamineP_synth_TenI"/>
</dbReference>
<protein>
    <recommendedName>
        <fullName evidence="10">Thiamine-phosphate synthase</fullName>
        <shortName evidence="10">TP synthase</shortName>
        <shortName evidence="10">TPS</shortName>
        <ecNumber evidence="10">2.5.1.3</ecNumber>
    </recommendedName>
    <alternativeName>
        <fullName evidence="10">Thiamine-phosphate pyrophosphorylase</fullName>
        <shortName evidence="10">TMP pyrophosphorylase</shortName>
        <shortName evidence="10">TMP-PPase</shortName>
    </alternativeName>
</protein>
<dbReference type="Proteomes" id="UP000292583">
    <property type="component" value="Unassembled WGS sequence"/>
</dbReference>
<evidence type="ECO:0000256" key="12">
    <source>
        <dbReference type="RuleBase" id="RU004253"/>
    </source>
</evidence>
<evidence type="ECO:0000256" key="4">
    <source>
        <dbReference type="ARBA" id="ARBA00022723"/>
    </source>
</evidence>
<gene>
    <name evidence="10 14" type="primary">thiE</name>
    <name evidence="14" type="ORF">DU473_06840</name>
</gene>
<evidence type="ECO:0000256" key="9">
    <source>
        <dbReference type="ARBA" id="ARBA00047883"/>
    </source>
</evidence>
<dbReference type="EC" id="2.5.1.3" evidence="10"/>
<comment type="caution">
    <text evidence="10">Lacks conserved residue(s) required for the propagation of feature annotation.</text>
</comment>
<dbReference type="HAMAP" id="MF_00097">
    <property type="entry name" value="TMP_synthase"/>
    <property type="match status" value="1"/>
</dbReference>
<accession>A0A4Q9JTF2</accession>
<dbReference type="InterPro" id="IPR034291">
    <property type="entry name" value="TMP_synthase"/>
</dbReference>
<feature type="binding site" evidence="10">
    <location>
        <begin position="131"/>
        <end position="133"/>
    </location>
    <ligand>
        <name>2-[(2R,5Z)-2-carboxy-4-methylthiazol-5(2H)-ylidene]ethyl phosphate</name>
        <dbReference type="ChEBI" id="CHEBI:62899"/>
    </ligand>
</feature>
<keyword evidence="6 10" id="KW-0784">Thiamine biosynthesis</keyword>
<evidence type="ECO:0000256" key="5">
    <source>
        <dbReference type="ARBA" id="ARBA00022842"/>
    </source>
</evidence>
<sequence length="203" mass="22261">MIDLSLYLVASKQDKSDETFLNTLEQAIRGGVGIIQLREKELSARKFFELAFKVKKLCDAYCIPLIINDRLDIALALDASGVHLGQEDLDIKLARKILGKDKIIGLSLQKIEQLKNIEGANYLGCGAINSTPTKKSEILSLEILEQIITLSKLPVVAIGGIDETNVLNLKGLKLSGIAVVRAIMCAKDPFLASKNLRKLFKSL</sequence>
<comment type="function">
    <text evidence="1 10">Condenses 4-methyl-5-(beta-hydroxyethyl)thiazole monophosphate (THZ-P) and 2-methyl-4-amino-5-hydroxymethyl pyrimidine pyrophosphate (HMP-PP) to form thiamine monophosphate (TMP).</text>
</comment>
<reference evidence="14 15" key="1">
    <citation type="submission" date="2018-07" db="EMBL/GenBank/DDBJ databases">
        <title>Campylobacter zealandensis sp. nov., isolated from birds and water in New Zealand.</title>
        <authorList>
            <person name="Wilkinson D.A."/>
            <person name="Biggs P.J."/>
            <person name="French N.P."/>
            <person name="Midwinter A.C."/>
        </authorList>
    </citation>
    <scope>NUCLEOTIDE SEQUENCE [LARGE SCALE GENOMIC DNA]</scope>
    <source>
        <strain evidence="14 15">B423b</strain>
    </source>
</reference>
<dbReference type="GO" id="GO:0009229">
    <property type="term" value="P:thiamine diphosphate biosynthetic process"/>
    <property type="evidence" value="ECO:0007669"/>
    <property type="project" value="UniProtKB-UniRule"/>
</dbReference>
<evidence type="ECO:0000256" key="8">
    <source>
        <dbReference type="ARBA" id="ARBA00047851"/>
    </source>
</evidence>
<comment type="similarity">
    <text evidence="10 11">Belongs to the thiamine-phosphate synthase family.</text>
</comment>
<comment type="pathway">
    <text evidence="2 10 12">Cofactor biosynthesis; thiamine diphosphate biosynthesis; thiamine phosphate from 4-amino-2-methyl-5-diphosphomethylpyrimidine and 4-methyl-5-(2-phosphoethyl)-thiazole: step 1/1.</text>
</comment>
<feature type="binding site" evidence="10">
    <location>
        <position position="88"/>
    </location>
    <ligand>
        <name>Mg(2+)</name>
        <dbReference type="ChEBI" id="CHEBI:18420"/>
    </ligand>
</feature>
<proteinExistence type="inferred from homology"/>
<name>A0A4Q9JTF2_9BACT</name>
<feature type="binding site" evidence="10">
    <location>
        <position position="134"/>
    </location>
    <ligand>
        <name>4-amino-2-methyl-5-(diphosphooxymethyl)pyrimidine</name>
        <dbReference type="ChEBI" id="CHEBI:57841"/>
    </ligand>
</feature>
<dbReference type="RefSeq" id="WP_131163518.1">
    <property type="nucleotide sequence ID" value="NZ_CP076657.1"/>
</dbReference>
<keyword evidence="4 10" id="KW-0479">Metal-binding</keyword>
<dbReference type="NCBIfam" id="TIGR00693">
    <property type="entry name" value="thiE"/>
    <property type="match status" value="1"/>
</dbReference>
<dbReference type="GO" id="GO:0009228">
    <property type="term" value="P:thiamine biosynthetic process"/>
    <property type="evidence" value="ECO:0007669"/>
    <property type="project" value="UniProtKB-KW"/>
</dbReference>
<organism evidence="14 15">
    <name type="scientific">Campylobacter novaezeelandiae</name>
    <dbReference type="NCBI Taxonomy" id="2267891"/>
    <lineage>
        <taxon>Bacteria</taxon>
        <taxon>Pseudomonadati</taxon>
        <taxon>Campylobacterota</taxon>
        <taxon>Epsilonproteobacteria</taxon>
        <taxon>Campylobacterales</taxon>
        <taxon>Campylobacteraceae</taxon>
        <taxon>Campylobacter</taxon>
    </lineage>
</organism>
<dbReference type="InterPro" id="IPR013785">
    <property type="entry name" value="Aldolase_TIM"/>
</dbReference>
<feature type="binding site" evidence="10">
    <location>
        <position position="69"/>
    </location>
    <ligand>
        <name>Mg(2+)</name>
        <dbReference type="ChEBI" id="CHEBI:18420"/>
    </ligand>
</feature>
<dbReference type="OrthoDB" id="9810880at2"/>